<dbReference type="Gene3D" id="3.40.50.2300">
    <property type="match status" value="2"/>
</dbReference>
<dbReference type="Proteomes" id="UP001589609">
    <property type="component" value="Unassembled WGS sequence"/>
</dbReference>
<evidence type="ECO:0000313" key="6">
    <source>
        <dbReference type="Proteomes" id="UP001589609"/>
    </source>
</evidence>
<keyword evidence="1" id="KW-0805">Transcription regulation</keyword>
<dbReference type="InterPro" id="IPR028082">
    <property type="entry name" value="Peripla_BP_I"/>
</dbReference>
<feature type="domain" description="HTH lacI-type" evidence="4">
    <location>
        <begin position="2"/>
        <end position="56"/>
    </location>
</feature>
<dbReference type="CDD" id="cd01392">
    <property type="entry name" value="HTH_LacI"/>
    <property type="match status" value="1"/>
</dbReference>
<dbReference type="Pfam" id="PF00356">
    <property type="entry name" value="LacI"/>
    <property type="match status" value="1"/>
</dbReference>
<dbReference type="InterPro" id="IPR010982">
    <property type="entry name" value="Lambda_DNA-bd_dom_sf"/>
</dbReference>
<dbReference type="Pfam" id="PF00532">
    <property type="entry name" value="Peripla_BP_1"/>
    <property type="match status" value="1"/>
</dbReference>
<dbReference type="PANTHER" id="PTHR30146">
    <property type="entry name" value="LACI-RELATED TRANSCRIPTIONAL REPRESSOR"/>
    <property type="match status" value="1"/>
</dbReference>
<evidence type="ECO:0000256" key="1">
    <source>
        <dbReference type="ARBA" id="ARBA00023015"/>
    </source>
</evidence>
<dbReference type="EMBL" id="JBHMAF010000187">
    <property type="protein sequence ID" value="MFB9761106.1"/>
    <property type="molecule type" value="Genomic_DNA"/>
</dbReference>
<dbReference type="SUPFAM" id="SSF47413">
    <property type="entry name" value="lambda repressor-like DNA-binding domains"/>
    <property type="match status" value="1"/>
</dbReference>
<dbReference type="SMART" id="SM00354">
    <property type="entry name" value="HTH_LACI"/>
    <property type="match status" value="1"/>
</dbReference>
<comment type="caution">
    <text evidence="5">The sequence shown here is derived from an EMBL/GenBank/DDBJ whole genome shotgun (WGS) entry which is preliminary data.</text>
</comment>
<evidence type="ECO:0000313" key="5">
    <source>
        <dbReference type="EMBL" id="MFB9761106.1"/>
    </source>
</evidence>
<evidence type="ECO:0000256" key="3">
    <source>
        <dbReference type="ARBA" id="ARBA00023163"/>
    </source>
</evidence>
<gene>
    <name evidence="5" type="ORF">ACFFMS_22920</name>
</gene>
<reference evidence="5 6" key="1">
    <citation type="submission" date="2024-09" db="EMBL/GenBank/DDBJ databases">
        <authorList>
            <person name="Sun Q."/>
            <person name="Mori K."/>
        </authorList>
    </citation>
    <scope>NUCLEOTIDE SEQUENCE [LARGE SCALE GENOMIC DNA]</scope>
    <source>
        <strain evidence="5 6">JCM 11201</strain>
    </source>
</reference>
<organism evidence="5 6">
    <name type="scientific">Ectobacillus funiculus</name>
    <dbReference type="NCBI Taxonomy" id="137993"/>
    <lineage>
        <taxon>Bacteria</taxon>
        <taxon>Bacillati</taxon>
        <taxon>Bacillota</taxon>
        <taxon>Bacilli</taxon>
        <taxon>Bacillales</taxon>
        <taxon>Bacillaceae</taxon>
        <taxon>Ectobacillus</taxon>
    </lineage>
</organism>
<keyword evidence="3" id="KW-0804">Transcription</keyword>
<dbReference type="InterPro" id="IPR001761">
    <property type="entry name" value="Peripla_BP/Lac1_sug-bd_dom"/>
</dbReference>
<dbReference type="GO" id="GO:0003677">
    <property type="term" value="F:DNA binding"/>
    <property type="evidence" value="ECO:0007669"/>
    <property type="project" value="UniProtKB-KW"/>
</dbReference>
<dbReference type="InterPro" id="IPR000843">
    <property type="entry name" value="HTH_LacI"/>
</dbReference>
<sequence length="338" mass="38636">MSTIEDVARLAGLSRTTVSRVINNHPYVSEDKKKRVKFAMNTLGFVPNSAARRLRKQRTETVAVLVPRVTNPFFSRLIESLEIFASDHKYKLIICQTRYLPEKELEYLELLSTKQVDGIILCSLQNKWSIVEPYLQHGPIVMCNEYTDEAHIPMVKFNQAEGAYVATKHLLEQGHRRLLFCSGSDKSSMIVQHRKKGFLHAVSEHKEQVDSVEFVEDAYDMEDGCRVFRDLLDTKENPTAIFAGGDEVAAGIILEAKRHQWSIPEQLAVIGFDNQLLSEIMEPTITTVCQPVDQMAKKVIELMMEKIRTKTYKKQEVYEFELELMIKGSTVKHTTVLA</sequence>
<accession>A0ABV5WLZ7</accession>
<dbReference type="PANTHER" id="PTHR30146:SF136">
    <property type="entry name" value="NTD BIOSYNTHESIS OPERON REGULATOR NTDR"/>
    <property type="match status" value="1"/>
</dbReference>
<dbReference type="CDD" id="cd06286">
    <property type="entry name" value="PBP1_CcpB-like"/>
    <property type="match status" value="1"/>
</dbReference>
<dbReference type="RefSeq" id="WP_379951342.1">
    <property type="nucleotide sequence ID" value="NZ_JAPCYI010000001.1"/>
</dbReference>
<keyword evidence="2 5" id="KW-0238">DNA-binding</keyword>
<evidence type="ECO:0000256" key="2">
    <source>
        <dbReference type="ARBA" id="ARBA00023125"/>
    </source>
</evidence>
<protein>
    <submittedName>
        <fullName evidence="5">LacI family DNA-binding transcriptional regulator</fullName>
    </submittedName>
</protein>
<proteinExistence type="predicted"/>
<name>A0ABV5WLZ7_9BACI</name>
<dbReference type="SUPFAM" id="SSF53822">
    <property type="entry name" value="Periplasmic binding protein-like I"/>
    <property type="match status" value="1"/>
</dbReference>
<dbReference type="Gene3D" id="1.10.260.40">
    <property type="entry name" value="lambda repressor-like DNA-binding domains"/>
    <property type="match status" value="1"/>
</dbReference>
<evidence type="ECO:0000259" key="4">
    <source>
        <dbReference type="PROSITE" id="PS50932"/>
    </source>
</evidence>
<dbReference type="PRINTS" id="PR00036">
    <property type="entry name" value="HTHLACI"/>
</dbReference>
<keyword evidence="6" id="KW-1185">Reference proteome</keyword>
<dbReference type="PROSITE" id="PS50932">
    <property type="entry name" value="HTH_LACI_2"/>
    <property type="match status" value="1"/>
</dbReference>